<dbReference type="InterPro" id="IPR001509">
    <property type="entry name" value="Epimerase_deHydtase"/>
</dbReference>
<dbReference type="Pfam" id="PF01370">
    <property type="entry name" value="Epimerase"/>
    <property type="match status" value="1"/>
</dbReference>
<dbReference type="InterPro" id="IPR036291">
    <property type="entry name" value="NAD(P)-bd_dom_sf"/>
</dbReference>
<keyword evidence="1" id="KW-0520">NAD</keyword>
<dbReference type="Proteomes" id="UP001172737">
    <property type="component" value="Unassembled WGS sequence"/>
</dbReference>
<protein>
    <submittedName>
        <fullName evidence="3">NAD-dependent epimerase/dehydratase family protein</fullName>
    </submittedName>
</protein>
<dbReference type="EMBL" id="JAUHPX010000004">
    <property type="protein sequence ID" value="MDN4488209.1"/>
    <property type="molecule type" value="Genomic_DNA"/>
</dbReference>
<sequence>MRALVTGAAGFVGSHLAVRLASDGWSVDGVDSFTDYYSRARKEDNAAVLRAAGVRLLELDLNTVPLEPLLADVDVVFHQAGQPGVRKSWGDNFSTYTEANVNATQKLLEAARSAKKLRRFVYASSSSVYGDAERFPTRESDLPRPHSPYGVTKLAAEHLCVLYARNFDVPTVSLRYFTVYGPRQRPDMAFTRFVTAAVEESPIKIFGDGNQIRDFTYVEDVVSANLAVAESTRVAPGAVFNVAGGSSISVNGVLGHIREIHGSELHVDYLPRVDGDVFRTGGSTAAIAEATGWAPTVDIREGLSRHYQWAAKGIAEGTLVRL</sequence>
<gene>
    <name evidence="3" type="ORF">QQX10_08520</name>
</gene>
<reference evidence="3" key="1">
    <citation type="submission" date="2023-06" db="EMBL/GenBank/DDBJ databases">
        <title>Sysu t00039.</title>
        <authorList>
            <person name="Gao L."/>
            <person name="Fang B.-Z."/>
            <person name="Li W.-J."/>
        </authorList>
    </citation>
    <scope>NUCLEOTIDE SEQUENCE</scope>
    <source>
        <strain evidence="3">SYSU T00039</strain>
    </source>
</reference>
<dbReference type="RefSeq" id="WP_301118684.1">
    <property type="nucleotide sequence ID" value="NZ_JAUHPX010000004.1"/>
</dbReference>
<dbReference type="PRINTS" id="PR01713">
    <property type="entry name" value="NUCEPIMERASE"/>
</dbReference>
<comment type="caution">
    <text evidence="3">The sequence shown here is derived from an EMBL/GenBank/DDBJ whole genome shotgun (WGS) entry which is preliminary data.</text>
</comment>
<evidence type="ECO:0000313" key="4">
    <source>
        <dbReference type="Proteomes" id="UP001172737"/>
    </source>
</evidence>
<organism evidence="3 4">
    <name type="scientific">Demequina lignilytica</name>
    <dbReference type="NCBI Taxonomy" id="3051663"/>
    <lineage>
        <taxon>Bacteria</taxon>
        <taxon>Bacillati</taxon>
        <taxon>Actinomycetota</taxon>
        <taxon>Actinomycetes</taxon>
        <taxon>Micrococcales</taxon>
        <taxon>Demequinaceae</taxon>
        <taxon>Demequina</taxon>
    </lineage>
</organism>
<name>A0AAW7M1C0_9MICO</name>
<dbReference type="AlphaFoldDB" id="A0AAW7M1C0"/>
<evidence type="ECO:0000313" key="3">
    <source>
        <dbReference type="EMBL" id="MDN4488209.1"/>
    </source>
</evidence>
<accession>A0AAW7M1C0</accession>
<keyword evidence="4" id="KW-1185">Reference proteome</keyword>
<proteinExistence type="predicted"/>
<dbReference type="SUPFAM" id="SSF51735">
    <property type="entry name" value="NAD(P)-binding Rossmann-fold domains"/>
    <property type="match status" value="1"/>
</dbReference>
<dbReference type="Gene3D" id="3.40.50.720">
    <property type="entry name" value="NAD(P)-binding Rossmann-like Domain"/>
    <property type="match status" value="1"/>
</dbReference>
<feature type="domain" description="NAD-dependent epimerase/dehydratase" evidence="2">
    <location>
        <begin position="3"/>
        <end position="243"/>
    </location>
</feature>
<dbReference type="PANTHER" id="PTHR43574">
    <property type="entry name" value="EPIMERASE-RELATED"/>
    <property type="match status" value="1"/>
</dbReference>
<evidence type="ECO:0000256" key="1">
    <source>
        <dbReference type="ARBA" id="ARBA00023027"/>
    </source>
</evidence>
<dbReference type="Gene3D" id="3.90.25.10">
    <property type="entry name" value="UDP-galactose 4-epimerase, domain 1"/>
    <property type="match status" value="1"/>
</dbReference>
<evidence type="ECO:0000259" key="2">
    <source>
        <dbReference type="Pfam" id="PF01370"/>
    </source>
</evidence>